<evidence type="ECO:0000313" key="3">
    <source>
        <dbReference type="Proteomes" id="UP000243459"/>
    </source>
</evidence>
<protein>
    <submittedName>
        <fullName evidence="2">Uncharacterized protein</fullName>
    </submittedName>
</protein>
<feature type="region of interest" description="Disordered" evidence="1">
    <location>
        <begin position="179"/>
        <end position="204"/>
    </location>
</feature>
<name>A0A5P1F663_ASPOF</name>
<feature type="region of interest" description="Disordered" evidence="1">
    <location>
        <begin position="24"/>
        <end position="83"/>
    </location>
</feature>
<evidence type="ECO:0000313" key="2">
    <source>
        <dbReference type="EMBL" id="ONK72219.1"/>
    </source>
</evidence>
<dbReference type="EMBL" id="CM007384">
    <property type="protein sequence ID" value="ONK72219.1"/>
    <property type="molecule type" value="Genomic_DNA"/>
</dbReference>
<organism evidence="2 3">
    <name type="scientific">Asparagus officinalis</name>
    <name type="common">Garden asparagus</name>
    <dbReference type="NCBI Taxonomy" id="4686"/>
    <lineage>
        <taxon>Eukaryota</taxon>
        <taxon>Viridiplantae</taxon>
        <taxon>Streptophyta</taxon>
        <taxon>Embryophyta</taxon>
        <taxon>Tracheophyta</taxon>
        <taxon>Spermatophyta</taxon>
        <taxon>Magnoliopsida</taxon>
        <taxon>Liliopsida</taxon>
        <taxon>Asparagales</taxon>
        <taxon>Asparagaceae</taxon>
        <taxon>Asparagoideae</taxon>
        <taxon>Asparagus</taxon>
    </lineage>
</organism>
<dbReference type="Proteomes" id="UP000243459">
    <property type="component" value="Chromosome 4"/>
</dbReference>
<proteinExistence type="predicted"/>
<dbReference type="AlphaFoldDB" id="A0A5P1F663"/>
<sequence>MMAGLDLGTASRYIHQLHHHPDLQLQQQHHNPSDFDDDNNNNNNNQFSGSGDADGSSSGHQGLELIASGGGGQATCVGDASEGAPAGLQEQAENLHRRPPRGATNACQYFLRAEARGSSGGGNVVGAPVRLAGPRYRRSRRRLRMWRYERLPLSEEEAPQLQNAAAYGGAGGIWWRRRSGGGGGAETRSRIRHRRIAASSQFSR</sequence>
<gene>
    <name evidence="2" type="ORF">A4U43_C04F17080</name>
</gene>
<dbReference type="Gramene" id="ONK72219">
    <property type="protein sequence ID" value="ONK72219"/>
    <property type="gene ID" value="A4U43_C04F17080"/>
</dbReference>
<reference evidence="3" key="1">
    <citation type="journal article" date="2017" name="Nat. Commun.">
        <title>The asparagus genome sheds light on the origin and evolution of a young Y chromosome.</title>
        <authorList>
            <person name="Harkess A."/>
            <person name="Zhou J."/>
            <person name="Xu C."/>
            <person name="Bowers J.E."/>
            <person name="Van der Hulst R."/>
            <person name="Ayyampalayam S."/>
            <person name="Mercati F."/>
            <person name="Riccardi P."/>
            <person name="McKain M.R."/>
            <person name="Kakrana A."/>
            <person name="Tang H."/>
            <person name="Ray J."/>
            <person name="Groenendijk J."/>
            <person name="Arikit S."/>
            <person name="Mathioni S.M."/>
            <person name="Nakano M."/>
            <person name="Shan H."/>
            <person name="Telgmann-Rauber A."/>
            <person name="Kanno A."/>
            <person name="Yue Z."/>
            <person name="Chen H."/>
            <person name="Li W."/>
            <person name="Chen Y."/>
            <person name="Xu X."/>
            <person name="Zhang Y."/>
            <person name="Luo S."/>
            <person name="Chen H."/>
            <person name="Gao J."/>
            <person name="Mao Z."/>
            <person name="Pires J.C."/>
            <person name="Luo M."/>
            <person name="Kudrna D."/>
            <person name="Wing R.A."/>
            <person name="Meyers B.C."/>
            <person name="Yi K."/>
            <person name="Kong H."/>
            <person name="Lavrijsen P."/>
            <person name="Sunseri F."/>
            <person name="Falavigna A."/>
            <person name="Ye Y."/>
            <person name="Leebens-Mack J.H."/>
            <person name="Chen G."/>
        </authorList>
    </citation>
    <scope>NUCLEOTIDE SEQUENCE [LARGE SCALE GENOMIC DNA]</scope>
    <source>
        <strain evidence="3">cv. DH0086</strain>
    </source>
</reference>
<accession>A0A5P1F663</accession>
<keyword evidence="3" id="KW-1185">Reference proteome</keyword>
<evidence type="ECO:0000256" key="1">
    <source>
        <dbReference type="SAM" id="MobiDB-lite"/>
    </source>
</evidence>
<feature type="compositionally biased region" description="Low complexity" evidence="1">
    <location>
        <begin position="40"/>
        <end position="59"/>
    </location>
</feature>